<accession>A0A8S3KF90</accession>
<name>A0A8S3KF90_9BILA</name>
<comment type="caution">
    <text evidence="2">The sequence shown here is derived from an EMBL/GenBank/DDBJ whole genome shotgun (WGS) entry which is preliminary data.</text>
</comment>
<gene>
    <name evidence="1" type="ORF">GIL414_LOCUS19672</name>
    <name evidence="2" type="ORF">SMN809_LOCUS86616</name>
</gene>
<evidence type="ECO:0000313" key="1">
    <source>
        <dbReference type="EMBL" id="CAF4154587.1"/>
    </source>
</evidence>
<dbReference type="AlphaFoldDB" id="A0A8S3KF90"/>
<evidence type="ECO:0000313" key="3">
    <source>
        <dbReference type="Proteomes" id="UP000676336"/>
    </source>
</evidence>
<dbReference type="Proteomes" id="UP000676336">
    <property type="component" value="Unassembled WGS sequence"/>
</dbReference>
<dbReference type="EMBL" id="CAJOBJ010010556">
    <property type="protein sequence ID" value="CAF4154587.1"/>
    <property type="molecule type" value="Genomic_DNA"/>
</dbReference>
<dbReference type="Proteomes" id="UP000681720">
    <property type="component" value="Unassembled WGS sequence"/>
</dbReference>
<feature type="non-terminal residue" evidence="2">
    <location>
        <position position="81"/>
    </location>
</feature>
<protein>
    <submittedName>
        <fullName evidence="2">Uncharacterized protein</fullName>
    </submittedName>
</protein>
<reference evidence="2" key="1">
    <citation type="submission" date="2021-02" db="EMBL/GenBank/DDBJ databases">
        <authorList>
            <person name="Nowell W R."/>
        </authorList>
    </citation>
    <scope>NUCLEOTIDE SEQUENCE</scope>
</reference>
<organism evidence="2 3">
    <name type="scientific">Rotaria magnacalcarata</name>
    <dbReference type="NCBI Taxonomy" id="392030"/>
    <lineage>
        <taxon>Eukaryota</taxon>
        <taxon>Metazoa</taxon>
        <taxon>Spiralia</taxon>
        <taxon>Gnathifera</taxon>
        <taxon>Rotifera</taxon>
        <taxon>Eurotatoria</taxon>
        <taxon>Bdelloidea</taxon>
        <taxon>Philodinida</taxon>
        <taxon>Philodinidae</taxon>
        <taxon>Rotaria</taxon>
    </lineage>
</organism>
<dbReference type="EMBL" id="CAJOBI010371931">
    <property type="protein sequence ID" value="CAF5229696.1"/>
    <property type="molecule type" value="Genomic_DNA"/>
</dbReference>
<sequence>MNAIGHSFNYLERFDIHLSCVSDLRQILNSIKKTTVTDVIIRQPRATNSEQFISWEWIKRNTELWHVNYACDAENSVSLWL</sequence>
<proteinExistence type="predicted"/>
<evidence type="ECO:0000313" key="2">
    <source>
        <dbReference type="EMBL" id="CAF5229696.1"/>
    </source>
</evidence>